<sequence>MMTKNQNYERDQIEMITIDQLVPHDHLVRKLEAAIDFSFIYPLVEPLYSTLGRPSIDPVVLIKMTFVQYVFGIRSMRQTIKEIETNMAYRWFLGFGFHTEVPHFSTFGKNYVRRFQDTDIFEQIFYRILKEITDKGLLSPDHVFVDSTHVKASANKRKFEKKMVRKETRAYEAKLQEELNQDRVSHGKKPFPPEKFEKEEMKEIKESTTDPESGYYVKDERTKQFAYSFHAAADRYGFILGTLVTPGNVHDSHMLQPLVEKIMEKVKKPLAVAADAAYKTPAITKFLFEQDIQPALPYTRPKTKDGFLR</sequence>
<name>A0A3S0RL01_9BACI</name>
<feature type="non-terminal residue" evidence="3">
    <location>
        <position position="309"/>
    </location>
</feature>
<dbReference type="InterPro" id="IPR002559">
    <property type="entry name" value="Transposase_11"/>
</dbReference>
<accession>A0A3S0RL01</accession>
<dbReference type="PANTHER" id="PTHR33408:SF2">
    <property type="entry name" value="TRANSPOSASE DDE DOMAIN-CONTAINING PROTEIN"/>
    <property type="match status" value="1"/>
</dbReference>
<protein>
    <submittedName>
        <fullName evidence="3">IS1182 family transposase</fullName>
    </submittedName>
</protein>
<dbReference type="PANTHER" id="PTHR33408">
    <property type="entry name" value="TRANSPOSASE"/>
    <property type="match status" value="1"/>
</dbReference>
<dbReference type="GO" id="GO:0004803">
    <property type="term" value="F:transposase activity"/>
    <property type="evidence" value="ECO:0007669"/>
    <property type="project" value="InterPro"/>
</dbReference>
<feature type="domain" description="Transposase InsH N-terminal" evidence="2">
    <location>
        <begin position="18"/>
        <end position="111"/>
    </location>
</feature>
<dbReference type="GO" id="GO:0006313">
    <property type="term" value="P:DNA transposition"/>
    <property type="evidence" value="ECO:0007669"/>
    <property type="project" value="InterPro"/>
</dbReference>
<dbReference type="Pfam" id="PF05598">
    <property type="entry name" value="DUF772"/>
    <property type="match status" value="1"/>
</dbReference>
<gene>
    <name evidence="3" type="ORF">EK386_04730</name>
</gene>
<reference evidence="3 4" key="1">
    <citation type="submission" date="2018-12" db="EMBL/GenBank/DDBJ databases">
        <title>Lysinibacillus antri sp. nov., isolated from a cave soil.</title>
        <authorList>
            <person name="Narsing Rao M.P."/>
            <person name="Zhang H."/>
            <person name="Dong Z.-Y."/>
            <person name="Niu X.-K."/>
            <person name="Zhang K."/>
            <person name="Fang B.-Z."/>
            <person name="Kang Y.-Q."/>
            <person name="Xiao M."/>
            <person name="Li W.-J."/>
        </authorList>
    </citation>
    <scope>NUCLEOTIDE SEQUENCE [LARGE SCALE GENOMIC DNA]</scope>
    <source>
        <strain evidence="3 4">SYSU K30002</strain>
    </source>
</reference>
<dbReference type="GO" id="GO:0003677">
    <property type="term" value="F:DNA binding"/>
    <property type="evidence" value="ECO:0007669"/>
    <property type="project" value="InterPro"/>
</dbReference>
<keyword evidence="4" id="KW-1185">Reference proteome</keyword>
<proteinExistence type="predicted"/>
<dbReference type="NCBIfam" id="NF033551">
    <property type="entry name" value="transpos_IS1182"/>
    <property type="match status" value="1"/>
</dbReference>
<dbReference type="RefSeq" id="WP_126657872.1">
    <property type="nucleotide sequence ID" value="NZ_RYYR01000004.1"/>
</dbReference>
<dbReference type="InterPro" id="IPR008490">
    <property type="entry name" value="Transposase_InsH_N"/>
</dbReference>
<evidence type="ECO:0000313" key="4">
    <source>
        <dbReference type="Proteomes" id="UP000287910"/>
    </source>
</evidence>
<dbReference type="Pfam" id="PF01609">
    <property type="entry name" value="DDE_Tnp_1"/>
    <property type="match status" value="1"/>
</dbReference>
<dbReference type="Proteomes" id="UP000287910">
    <property type="component" value="Unassembled WGS sequence"/>
</dbReference>
<evidence type="ECO:0000259" key="2">
    <source>
        <dbReference type="Pfam" id="PF05598"/>
    </source>
</evidence>
<organism evidence="3 4">
    <name type="scientific">Lysinibacillus antri</name>
    <dbReference type="NCBI Taxonomy" id="2498145"/>
    <lineage>
        <taxon>Bacteria</taxon>
        <taxon>Bacillati</taxon>
        <taxon>Bacillota</taxon>
        <taxon>Bacilli</taxon>
        <taxon>Bacillales</taxon>
        <taxon>Bacillaceae</taxon>
        <taxon>Lysinibacillus</taxon>
    </lineage>
</organism>
<evidence type="ECO:0000259" key="1">
    <source>
        <dbReference type="Pfam" id="PF01609"/>
    </source>
</evidence>
<dbReference type="AlphaFoldDB" id="A0A3S0RL01"/>
<comment type="caution">
    <text evidence="3">The sequence shown here is derived from an EMBL/GenBank/DDBJ whole genome shotgun (WGS) entry which is preliminary data.</text>
</comment>
<dbReference type="EMBL" id="RYYR01000004">
    <property type="protein sequence ID" value="RUL55632.1"/>
    <property type="molecule type" value="Genomic_DNA"/>
</dbReference>
<dbReference type="InterPro" id="IPR047629">
    <property type="entry name" value="IS1182_transpos"/>
</dbReference>
<feature type="domain" description="Transposase IS4-like" evidence="1">
    <location>
        <begin position="140"/>
        <end position="298"/>
    </location>
</feature>
<evidence type="ECO:0000313" key="3">
    <source>
        <dbReference type="EMBL" id="RUL55632.1"/>
    </source>
</evidence>